<name>A0A6C0BAB4_9ZZZZ</name>
<evidence type="ECO:0000313" key="1">
    <source>
        <dbReference type="EMBL" id="QHS88509.1"/>
    </source>
</evidence>
<dbReference type="AlphaFoldDB" id="A0A6C0BAB4"/>
<organism evidence="1">
    <name type="scientific">viral metagenome</name>
    <dbReference type="NCBI Taxonomy" id="1070528"/>
    <lineage>
        <taxon>unclassified sequences</taxon>
        <taxon>metagenomes</taxon>
        <taxon>organismal metagenomes</taxon>
    </lineage>
</organism>
<sequence length="107" mass="12087">MFVSRVNAPSKYSCLQNSPCPSMLFCTKTFITPHEIRLVVNDAINNKVNLKNEGIKHGSYARVNARRNANNMLTNPYNPNCCKKEVNIPLKPKSPGIVSTKRIRWPS</sequence>
<protein>
    <submittedName>
        <fullName evidence="1">Uncharacterized protein</fullName>
    </submittedName>
</protein>
<accession>A0A6C0BAB4</accession>
<reference evidence="1" key="1">
    <citation type="journal article" date="2020" name="Nature">
        <title>Giant virus diversity and host interactions through global metagenomics.</title>
        <authorList>
            <person name="Schulz F."/>
            <person name="Roux S."/>
            <person name="Paez-Espino D."/>
            <person name="Jungbluth S."/>
            <person name="Walsh D.A."/>
            <person name="Denef V.J."/>
            <person name="McMahon K.D."/>
            <person name="Konstantinidis K.T."/>
            <person name="Eloe-Fadrosh E.A."/>
            <person name="Kyrpides N.C."/>
            <person name="Woyke T."/>
        </authorList>
    </citation>
    <scope>NUCLEOTIDE SEQUENCE</scope>
    <source>
        <strain evidence="1">GVMAG-M-3300010158-55</strain>
    </source>
</reference>
<dbReference type="EMBL" id="MN739097">
    <property type="protein sequence ID" value="QHS88509.1"/>
    <property type="molecule type" value="Genomic_DNA"/>
</dbReference>
<proteinExistence type="predicted"/>